<keyword evidence="3" id="KW-1185">Reference proteome</keyword>
<evidence type="ECO:0000259" key="1">
    <source>
        <dbReference type="Pfam" id="PF06985"/>
    </source>
</evidence>
<name>A0ABR1I474_9HYPO</name>
<evidence type="ECO:0000313" key="2">
    <source>
        <dbReference type="EMBL" id="KAK7428024.1"/>
    </source>
</evidence>
<dbReference type="Proteomes" id="UP001498421">
    <property type="component" value="Unassembled WGS sequence"/>
</dbReference>
<dbReference type="PANTHER" id="PTHR24148">
    <property type="entry name" value="ANKYRIN REPEAT DOMAIN-CONTAINING PROTEIN 39 HOMOLOG-RELATED"/>
    <property type="match status" value="1"/>
</dbReference>
<dbReference type="InterPro" id="IPR052895">
    <property type="entry name" value="HetReg/Transcr_Mod"/>
</dbReference>
<comment type="caution">
    <text evidence="2">The sequence shown here is derived from an EMBL/GenBank/DDBJ whole genome shotgun (WGS) entry which is preliminary data.</text>
</comment>
<organism evidence="2 3">
    <name type="scientific">Neonectria magnoliae</name>
    <dbReference type="NCBI Taxonomy" id="2732573"/>
    <lineage>
        <taxon>Eukaryota</taxon>
        <taxon>Fungi</taxon>
        <taxon>Dikarya</taxon>
        <taxon>Ascomycota</taxon>
        <taxon>Pezizomycotina</taxon>
        <taxon>Sordariomycetes</taxon>
        <taxon>Hypocreomycetidae</taxon>
        <taxon>Hypocreales</taxon>
        <taxon>Nectriaceae</taxon>
        <taxon>Neonectria</taxon>
    </lineage>
</organism>
<dbReference type="InterPro" id="IPR010730">
    <property type="entry name" value="HET"/>
</dbReference>
<proteinExistence type="predicted"/>
<sequence length="633" mass="71993">MSPYHSLERGHTRVLEIQPSRNPDSPISCKLIDIDAKDPSADYDALSYTWGAPEFTETITLDGQHAKLVTLTLHSALQRFRYSLKPHRLWVDAVCIDQDDDVDKAAQIPLMGDIYRQAACVLVWLGAEAQQMTSLRDLDIIARQKSTSWTTEGIETIQAVVGHAWFWRRWVVQEVTLNANVTLNAGSSTMPWTRFVHVLEAAQVKLSVDVPIVNLWRRRILHQSGKPAESYSLTVDQQMHLIKHHSSSEVIWKNRDVYNEHLCPSRQKPPEPDITSVLGLLRRFHHFGCKDDRDRLYTLAHLASDVRFQETGVKGEDHPRFSVSYKDEPERVYAMFARYLVESGALRPSEILRLTNQHARLLPARTDIALAVKNETDVALVANFEHADSQLTLEYEDGFYIIEVIMETFKTSPRDPHPTNSIEWLQTTWKSLIAALELEDASMNIQIIAFCNLIDILAPETVHLDEDCNGFLKPEDVIDLLFHDGWLTEEPAEVWEIWQHPNHNEDYTYGSLEDYWPDLFTSFMQELCRSIKGRRIFVTDPDISGCPYILNRYDQDNAGVLVLVSASGHPTTEPGIALSAAEVLIGESDLEASKDGDDGEVARFRFVGDFRLARALDYPLHEGIFPGDKIVLV</sequence>
<gene>
    <name evidence="2" type="ORF">QQZ08_005455</name>
</gene>
<dbReference type="Pfam" id="PF06985">
    <property type="entry name" value="HET"/>
    <property type="match status" value="1"/>
</dbReference>
<dbReference type="PANTHER" id="PTHR24148:SF80">
    <property type="entry name" value="HETEROKARYON INCOMPATIBILITY DOMAIN-CONTAINING PROTEIN"/>
    <property type="match status" value="1"/>
</dbReference>
<evidence type="ECO:0000313" key="3">
    <source>
        <dbReference type="Proteomes" id="UP001498421"/>
    </source>
</evidence>
<dbReference type="EMBL" id="JAZAVK010000046">
    <property type="protein sequence ID" value="KAK7428024.1"/>
    <property type="molecule type" value="Genomic_DNA"/>
</dbReference>
<reference evidence="2 3" key="1">
    <citation type="journal article" date="2025" name="Microbiol. Resour. Announc.">
        <title>Draft genome sequences for Neonectria magnoliae and Neonectria punicea, canker pathogens of Liriodendron tulipifera and Acer saccharum in West Virginia.</title>
        <authorList>
            <person name="Petronek H.M."/>
            <person name="Kasson M.T."/>
            <person name="Metheny A.M."/>
            <person name="Stauder C.M."/>
            <person name="Lovett B."/>
            <person name="Lynch S.C."/>
            <person name="Garnas J.R."/>
            <person name="Kasson L.R."/>
            <person name="Stajich J.E."/>
        </authorList>
    </citation>
    <scope>NUCLEOTIDE SEQUENCE [LARGE SCALE GENOMIC DNA]</scope>
    <source>
        <strain evidence="2 3">NRRL 64651</strain>
    </source>
</reference>
<protein>
    <recommendedName>
        <fullName evidence="1">Heterokaryon incompatibility domain-containing protein</fullName>
    </recommendedName>
</protein>
<accession>A0ABR1I474</accession>
<feature type="domain" description="Heterokaryon incompatibility" evidence="1">
    <location>
        <begin position="43"/>
        <end position="174"/>
    </location>
</feature>